<protein>
    <submittedName>
        <fullName evidence="1">Uncharacterized protein</fullName>
    </submittedName>
</protein>
<dbReference type="KEGG" id="aaco:K1I37_19120"/>
<dbReference type="AlphaFoldDB" id="T0C1Q9"/>
<dbReference type="STRING" id="1356854.N007_21150"/>
<accession>T0C1Q9</accession>
<organism evidence="1 2">
    <name type="scientific">Alicyclobacillus acidoterrestris (strain ATCC 49025 / DSM 3922 / CIP 106132 / NCIMB 13137 / GD3B)</name>
    <dbReference type="NCBI Taxonomy" id="1356854"/>
    <lineage>
        <taxon>Bacteria</taxon>
        <taxon>Bacillati</taxon>
        <taxon>Bacillota</taxon>
        <taxon>Bacilli</taxon>
        <taxon>Bacillales</taxon>
        <taxon>Alicyclobacillaceae</taxon>
        <taxon>Alicyclobacillus</taxon>
    </lineage>
</organism>
<accession>A0A9E6ZNA0</accession>
<evidence type="ECO:0000313" key="2">
    <source>
        <dbReference type="Proteomes" id="UP000829401"/>
    </source>
</evidence>
<reference evidence="2" key="1">
    <citation type="journal article" date="2022" name="G3 (Bethesda)">
        <title>Unveiling the complete genome sequence of Alicyclobacillus acidoterrestris DSM 3922T, a taint-producing strain.</title>
        <authorList>
            <person name="Leonardo I.C."/>
            <person name="Barreto Crespo M.T."/>
            <person name="Gaspar F.B."/>
        </authorList>
    </citation>
    <scope>NUCLEOTIDE SEQUENCE [LARGE SCALE GENOMIC DNA]</scope>
    <source>
        <strain evidence="2">DSM 3922</strain>
    </source>
</reference>
<evidence type="ECO:0000313" key="1">
    <source>
        <dbReference type="EMBL" id="UNO48734.1"/>
    </source>
</evidence>
<dbReference type="Proteomes" id="UP000829401">
    <property type="component" value="Chromosome"/>
</dbReference>
<dbReference type="EMBL" id="CP080467">
    <property type="protein sequence ID" value="UNO48734.1"/>
    <property type="molecule type" value="Genomic_DNA"/>
</dbReference>
<proteinExistence type="predicted"/>
<dbReference type="RefSeq" id="WP_021295542.1">
    <property type="nucleotide sequence ID" value="NZ_AURB01000081.1"/>
</dbReference>
<sequence length="182" mass="20571">MRRKPMSLYTMLCWVIIAIVILGQPSFIAHQYGFILILVVMPIGYFLAFRLKYRWLFTAIEAIVIDGLSLISLHHNVKEILISIFLGPVLSIGNLIGTQAKQENANRDKEGVEVAIHDERVKQRVSRFISACALPFLVVSLVVAFVLQHDFHIQQIPTSYVELYLFGACVAVLVSSSVIMRR</sequence>
<name>T0C1Q9_ALIAG</name>
<gene>
    <name evidence="1" type="ORF">K1I37_19120</name>
</gene>
<keyword evidence="2" id="KW-1185">Reference proteome</keyword>